<dbReference type="EMBL" id="VSRR010012299">
    <property type="protein sequence ID" value="MPC54368.1"/>
    <property type="molecule type" value="Genomic_DNA"/>
</dbReference>
<gene>
    <name evidence="2" type="ORF">E2C01_048279</name>
</gene>
<accession>A0A5B7GB51</accession>
<protein>
    <submittedName>
        <fullName evidence="2">Uncharacterized protein</fullName>
    </submittedName>
</protein>
<keyword evidence="3" id="KW-1185">Reference proteome</keyword>
<dbReference type="Proteomes" id="UP000324222">
    <property type="component" value="Unassembled WGS sequence"/>
</dbReference>
<reference evidence="2 3" key="1">
    <citation type="submission" date="2019-05" db="EMBL/GenBank/DDBJ databases">
        <title>Another draft genome of Portunus trituberculatus and its Hox gene families provides insights of decapod evolution.</title>
        <authorList>
            <person name="Jeong J.-H."/>
            <person name="Song I."/>
            <person name="Kim S."/>
            <person name="Choi T."/>
            <person name="Kim D."/>
            <person name="Ryu S."/>
            <person name="Kim W."/>
        </authorList>
    </citation>
    <scope>NUCLEOTIDE SEQUENCE [LARGE SCALE GENOMIC DNA]</scope>
    <source>
        <tissue evidence="2">Muscle</tissue>
    </source>
</reference>
<sequence length="80" mass="8371">MRALLHPRPTNQEAPLLKREDLRLILGCVNKAGGPPHSSSRPAARSTTIRSPAHRAATPGKDLPEGGLSVPLRGPASPAP</sequence>
<feature type="region of interest" description="Disordered" evidence="1">
    <location>
        <begin position="31"/>
        <end position="80"/>
    </location>
</feature>
<evidence type="ECO:0000256" key="1">
    <source>
        <dbReference type="SAM" id="MobiDB-lite"/>
    </source>
</evidence>
<feature type="compositionally biased region" description="Low complexity" evidence="1">
    <location>
        <begin position="32"/>
        <end position="51"/>
    </location>
</feature>
<proteinExistence type="predicted"/>
<name>A0A5B7GB51_PORTR</name>
<dbReference type="AlphaFoldDB" id="A0A5B7GB51"/>
<evidence type="ECO:0000313" key="3">
    <source>
        <dbReference type="Proteomes" id="UP000324222"/>
    </source>
</evidence>
<comment type="caution">
    <text evidence="2">The sequence shown here is derived from an EMBL/GenBank/DDBJ whole genome shotgun (WGS) entry which is preliminary data.</text>
</comment>
<organism evidence="2 3">
    <name type="scientific">Portunus trituberculatus</name>
    <name type="common">Swimming crab</name>
    <name type="synonym">Neptunus trituberculatus</name>
    <dbReference type="NCBI Taxonomy" id="210409"/>
    <lineage>
        <taxon>Eukaryota</taxon>
        <taxon>Metazoa</taxon>
        <taxon>Ecdysozoa</taxon>
        <taxon>Arthropoda</taxon>
        <taxon>Crustacea</taxon>
        <taxon>Multicrustacea</taxon>
        <taxon>Malacostraca</taxon>
        <taxon>Eumalacostraca</taxon>
        <taxon>Eucarida</taxon>
        <taxon>Decapoda</taxon>
        <taxon>Pleocyemata</taxon>
        <taxon>Brachyura</taxon>
        <taxon>Eubrachyura</taxon>
        <taxon>Portunoidea</taxon>
        <taxon>Portunidae</taxon>
        <taxon>Portuninae</taxon>
        <taxon>Portunus</taxon>
    </lineage>
</organism>
<evidence type="ECO:0000313" key="2">
    <source>
        <dbReference type="EMBL" id="MPC54368.1"/>
    </source>
</evidence>